<comment type="caution">
    <text evidence="1">The sequence shown here is derived from an EMBL/GenBank/DDBJ whole genome shotgun (WGS) entry which is preliminary data.</text>
</comment>
<sequence>MDKTRRKELQEQYKDIKTYFGVIQISNKANGKIFVTSYPNLKNKWSTLQGQLQLGKFANLELQHDWNALGAEAFEYEELERKESDPAKITDMKWELKMILKPWLEKLQPYGERGYNRPPQP</sequence>
<gene>
    <name evidence="1" type="ORF">CGZ75_06030</name>
</gene>
<dbReference type="Gene3D" id="3.40.1440.10">
    <property type="entry name" value="GIY-YIG endonuclease"/>
    <property type="match status" value="1"/>
</dbReference>
<accession>A0A229P2B3</accession>
<protein>
    <submittedName>
        <fullName evidence="1">LuxR family transcriptional regulator</fullName>
    </submittedName>
</protein>
<dbReference type="RefSeq" id="WP_089523332.1">
    <property type="nucleotide sequence ID" value="NZ_NMUQ01000001.1"/>
</dbReference>
<evidence type="ECO:0000313" key="2">
    <source>
        <dbReference type="Proteomes" id="UP000215145"/>
    </source>
</evidence>
<reference evidence="1 2" key="1">
    <citation type="submission" date="2017-07" db="EMBL/GenBank/DDBJ databases">
        <title>Paenibacillus herberti R33 genome sequencing and assembly.</title>
        <authorList>
            <person name="Su W."/>
        </authorList>
    </citation>
    <scope>NUCLEOTIDE SEQUENCE [LARGE SCALE GENOMIC DNA]</scope>
    <source>
        <strain evidence="1 2">R33</strain>
    </source>
</reference>
<dbReference type="CDD" id="cd10451">
    <property type="entry name" value="GIY-YIG_LuxR_like"/>
    <property type="match status" value="1"/>
</dbReference>
<dbReference type="AlphaFoldDB" id="A0A229P2B3"/>
<proteinExistence type="predicted"/>
<dbReference type="Proteomes" id="UP000215145">
    <property type="component" value="Unassembled WGS sequence"/>
</dbReference>
<dbReference type="OrthoDB" id="9134286at2"/>
<name>A0A229P2B3_9BACL</name>
<organism evidence="1 2">
    <name type="scientific">Paenibacillus herberti</name>
    <dbReference type="NCBI Taxonomy" id="1619309"/>
    <lineage>
        <taxon>Bacteria</taxon>
        <taxon>Bacillati</taxon>
        <taxon>Bacillota</taxon>
        <taxon>Bacilli</taxon>
        <taxon>Bacillales</taxon>
        <taxon>Paenibacillaceae</taxon>
        <taxon>Paenibacillus</taxon>
    </lineage>
</organism>
<dbReference type="SUPFAM" id="SSF82771">
    <property type="entry name" value="GIY-YIG endonuclease"/>
    <property type="match status" value="1"/>
</dbReference>
<keyword evidence="2" id="KW-1185">Reference proteome</keyword>
<dbReference type="EMBL" id="NMUQ01000001">
    <property type="protein sequence ID" value="OXM16248.1"/>
    <property type="molecule type" value="Genomic_DNA"/>
</dbReference>
<evidence type="ECO:0000313" key="1">
    <source>
        <dbReference type="EMBL" id="OXM16248.1"/>
    </source>
</evidence>
<dbReference type="InterPro" id="IPR035901">
    <property type="entry name" value="GIY-YIG_endonuc_sf"/>
</dbReference>